<dbReference type="Proteomes" id="UP001501237">
    <property type="component" value="Unassembled WGS sequence"/>
</dbReference>
<protein>
    <submittedName>
        <fullName evidence="1">Uncharacterized protein</fullName>
    </submittedName>
</protein>
<name>A0ABP6QCZ0_9ACTN</name>
<sequence length="342" mass="35420">MVDLGLAIAEPVRGLARDSVVEVARAGLEWALELPVVKGQVEQAAQYAAQRVATSLAERAVADIVAAAEANVVTSTALGVTTTVWDVAGQAAGHPLSRAARRFAMRNPLARATTSTWVGLTERAVRTSLAQAATNVALDSVVDVVADVVMDVVLEVGPELAVEIGERAARQAARDMAAASAARLSRFGLAASPPVRRAGAMTSGIAGLVQRSGLPDAAGRGVLTLAARAAKTDLGTALGAMVEDTARAVLRERMKDTARDSVRLAWGRAVDGLLGGRPVEPLPSDARTVAARRIGEVIAENRYSDAAKGVAVKVTFRMAPSAVPKIAVSAVRSTGTRALRFL</sequence>
<dbReference type="RefSeq" id="WP_344831299.1">
    <property type="nucleotide sequence ID" value="NZ_BAAAUV010000010.1"/>
</dbReference>
<gene>
    <name evidence="1" type="ORF">GCM10010468_43870</name>
</gene>
<evidence type="ECO:0000313" key="1">
    <source>
        <dbReference type="EMBL" id="GAA3219684.1"/>
    </source>
</evidence>
<accession>A0ABP6QCZ0</accession>
<dbReference type="EMBL" id="BAAAUV010000010">
    <property type="protein sequence ID" value="GAA3219684.1"/>
    <property type="molecule type" value="Genomic_DNA"/>
</dbReference>
<reference evidence="2" key="1">
    <citation type="journal article" date="2019" name="Int. J. Syst. Evol. Microbiol.">
        <title>The Global Catalogue of Microorganisms (GCM) 10K type strain sequencing project: providing services to taxonomists for standard genome sequencing and annotation.</title>
        <authorList>
            <consortium name="The Broad Institute Genomics Platform"/>
            <consortium name="The Broad Institute Genome Sequencing Center for Infectious Disease"/>
            <person name="Wu L."/>
            <person name="Ma J."/>
        </authorList>
    </citation>
    <scope>NUCLEOTIDE SEQUENCE [LARGE SCALE GENOMIC DNA]</scope>
    <source>
        <strain evidence="2">JCM 9377</strain>
    </source>
</reference>
<proteinExistence type="predicted"/>
<comment type="caution">
    <text evidence="1">The sequence shown here is derived from an EMBL/GenBank/DDBJ whole genome shotgun (WGS) entry which is preliminary data.</text>
</comment>
<organism evidence="1 2">
    <name type="scientific">Actinocorallia longicatena</name>
    <dbReference type="NCBI Taxonomy" id="111803"/>
    <lineage>
        <taxon>Bacteria</taxon>
        <taxon>Bacillati</taxon>
        <taxon>Actinomycetota</taxon>
        <taxon>Actinomycetes</taxon>
        <taxon>Streptosporangiales</taxon>
        <taxon>Thermomonosporaceae</taxon>
        <taxon>Actinocorallia</taxon>
    </lineage>
</organism>
<evidence type="ECO:0000313" key="2">
    <source>
        <dbReference type="Proteomes" id="UP001501237"/>
    </source>
</evidence>
<keyword evidence="2" id="KW-1185">Reference proteome</keyword>